<gene>
    <name evidence="2" type="ORF">HKB16_09440</name>
</gene>
<dbReference type="PROSITE" id="PS51257">
    <property type="entry name" value="PROKAR_LIPOPROTEIN"/>
    <property type="match status" value="1"/>
</dbReference>
<evidence type="ECO:0000256" key="1">
    <source>
        <dbReference type="SAM" id="MobiDB-lite"/>
    </source>
</evidence>
<feature type="compositionally biased region" description="Gly residues" evidence="1">
    <location>
        <begin position="289"/>
        <end position="299"/>
    </location>
</feature>
<name>A0A7Y0XBV7_VIBPH</name>
<organism evidence="2 3">
    <name type="scientific">Vibrio parahaemolyticus</name>
    <dbReference type="NCBI Taxonomy" id="670"/>
    <lineage>
        <taxon>Bacteria</taxon>
        <taxon>Pseudomonadati</taxon>
        <taxon>Pseudomonadota</taxon>
        <taxon>Gammaproteobacteria</taxon>
        <taxon>Vibrionales</taxon>
        <taxon>Vibrionaceae</taxon>
        <taxon>Vibrio</taxon>
    </lineage>
</organism>
<dbReference type="EMBL" id="JABCLB010001107">
    <property type="protein sequence ID" value="NMU83108.1"/>
    <property type="molecule type" value="Genomic_DNA"/>
</dbReference>
<dbReference type="RefSeq" id="WP_141179277.1">
    <property type="nucleotide sequence ID" value="NZ_CP041201.1"/>
</dbReference>
<proteinExistence type="predicted"/>
<feature type="region of interest" description="Disordered" evidence="1">
    <location>
        <begin position="263"/>
        <end position="299"/>
    </location>
</feature>
<comment type="caution">
    <text evidence="2">The sequence shown here is derived from an EMBL/GenBank/DDBJ whole genome shotgun (WGS) entry which is preliminary data.</text>
</comment>
<sequence length="299" mass="30893">MKIKLLTASVAAVLLAGCGSDSDPVVKTYSVQAYDPAVIGMKVQAVCGGETYDAIENTTNYEGMVGEARFENINVVNAPGDCAFVLTHTDESKDASNGKSITSDYKIPRGLAQADSLVTGSPFTTLVSNSLKEGEIYSSDIAEKVFENLGIDINASGKTVDEILRDTESVVEGLQGEGGNSALATKLVATANVVSDIIKANPTAAPEAVAVAAKSITEEVIAKNPHYPKAGADSEDVIYVEISAEDTKNVVDQVEKDIVAGKPVDEIKPTVPTIPDAKPGKPVKPDPLPGGGTGATGGN</sequence>
<evidence type="ECO:0000313" key="2">
    <source>
        <dbReference type="EMBL" id="NMU83108.1"/>
    </source>
</evidence>
<reference evidence="2 3" key="1">
    <citation type="submission" date="2020-04" db="EMBL/GenBank/DDBJ databases">
        <title>Whole-genome sequencing of Vibrio spp. from China reveals different genetic environments of blaCTX-M-14 among diverse lineages.</title>
        <authorList>
            <person name="Zheng Z."/>
            <person name="Ye L."/>
            <person name="Chen S."/>
        </authorList>
    </citation>
    <scope>NUCLEOTIDE SEQUENCE [LARGE SCALE GENOMIC DNA]</scope>
    <source>
        <strain evidence="2 3">Vb0551</strain>
    </source>
</reference>
<dbReference type="AlphaFoldDB" id="A0A7Y0XBV7"/>
<evidence type="ECO:0000313" key="3">
    <source>
        <dbReference type="Proteomes" id="UP000518904"/>
    </source>
</evidence>
<dbReference type="Proteomes" id="UP000518904">
    <property type="component" value="Unassembled WGS sequence"/>
</dbReference>
<accession>A0A7Y0XBV7</accession>
<protein>
    <submittedName>
        <fullName evidence="2">Uncharacterized protein</fullName>
    </submittedName>
</protein>